<keyword evidence="2" id="KW-1185">Reference proteome</keyword>
<accession>A0ABQ5CIY6</accession>
<dbReference type="EMBL" id="BQNB010014263">
    <property type="protein sequence ID" value="GJT26072.1"/>
    <property type="molecule type" value="Genomic_DNA"/>
</dbReference>
<proteinExistence type="predicted"/>
<sequence length="301" mass="33786">MVDSILQAGNPVKEILLKLNLPDHRLILTDSKVTPTKHGRMTKPYSSPYFIANCFNARYLKMEVKTSATLKDKEFQRSFCHSDIERLSRSDEVLKLKNFKKDATLKLFKSTNQERLVVVDGSDRTERGYQGRLGVVADESMVGPIMDEIAEPIVEAEEQMIATVVDIDEDLAMLFGDDEFEDDDSEGFDEEEVWEVNEESTVVAEGQSFPLPAPGLPIPPSVIEDLSTRLGNLEYEHRQLVTKVIQMSYAKVSAGVTIGEIGPRIFAIEGHVQVMVSQMVHAAYRFEQIGTHVEHDQQIAA</sequence>
<protein>
    <submittedName>
        <fullName evidence="1">Uncharacterized protein</fullName>
    </submittedName>
</protein>
<dbReference type="Proteomes" id="UP001151760">
    <property type="component" value="Unassembled WGS sequence"/>
</dbReference>
<reference evidence="1" key="2">
    <citation type="submission" date="2022-01" db="EMBL/GenBank/DDBJ databases">
        <authorList>
            <person name="Yamashiro T."/>
            <person name="Shiraishi A."/>
            <person name="Satake H."/>
            <person name="Nakayama K."/>
        </authorList>
    </citation>
    <scope>NUCLEOTIDE SEQUENCE</scope>
</reference>
<gene>
    <name evidence="1" type="ORF">Tco_0906347</name>
</gene>
<reference evidence="1" key="1">
    <citation type="journal article" date="2022" name="Int. J. Mol. Sci.">
        <title>Draft Genome of Tanacetum Coccineum: Genomic Comparison of Closely Related Tanacetum-Family Plants.</title>
        <authorList>
            <person name="Yamashiro T."/>
            <person name="Shiraishi A."/>
            <person name="Nakayama K."/>
            <person name="Satake H."/>
        </authorList>
    </citation>
    <scope>NUCLEOTIDE SEQUENCE</scope>
</reference>
<comment type="caution">
    <text evidence="1">The sequence shown here is derived from an EMBL/GenBank/DDBJ whole genome shotgun (WGS) entry which is preliminary data.</text>
</comment>
<evidence type="ECO:0000313" key="1">
    <source>
        <dbReference type="EMBL" id="GJT26072.1"/>
    </source>
</evidence>
<name>A0ABQ5CIY6_9ASTR</name>
<evidence type="ECO:0000313" key="2">
    <source>
        <dbReference type="Proteomes" id="UP001151760"/>
    </source>
</evidence>
<organism evidence="1 2">
    <name type="scientific">Tanacetum coccineum</name>
    <dbReference type="NCBI Taxonomy" id="301880"/>
    <lineage>
        <taxon>Eukaryota</taxon>
        <taxon>Viridiplantae</taxon>
        <taxon>Streptophyta</taxon>
        <taxon>Embryophyta</taxon>
        <taxon>Tracheophyta</taxon>
        <taxon>Spermatophyta</taxon>
        <taxon>Magnoliopsida</taxon>
        <taxon>eudicotyledons</taxon>
        <taxon>Gunneridae</taxon>
        <taxon>Pentapetalae</taxon>
        <taxon>asterids</taxon>
        <taxon>campanulids</taxon>
        <taxon>Asterales</taxon>
        <taxon>Asteraceae</taxon>
        <taxon>Asteroideae</taxon>
        <taxon>Anthemideae</taxon>
        <taxon>Anthemidinae</taxon>
        <taxon>Tanacetum</taxon>
    </lineage>
</organism>